<feature type="transmembrane region" description="Helical" evidence="9">
    <location>
        <begin position="283"/>
        <end position="302"/>
    </location>
</feature>
<feature type="chain" id="PRO_5043922798" evidence="10">
    <location>
        <begin position="19"/>
        <end position="347"/>
    </location>
</feature>
<sequence>MRLLQTLTAAILPLTAFAARKSTGDRFNDYHSKQVSSLAPIKLDDVTYNEMTKAPRDYAVAVLLTALDPRFGCSLCHEFQPEWDLLAKSWTKGDKQGESRLVYGTLDFTDGKQTFQSVRYTIKTWGQKRSIDLEQLMLQTAPVLLLFQPTVGPNAKPDGAPQRYDFITGTDKADPIHAWIARHLPESRHPPLVRPINYVKIAVTTTAALGLVTFFSVAWPYILPVIQNRNLWAAVSLIAILLFTSGHMFNHIRKVPYVAGDGKGGVSYFAAGFQNQFGLESQIVAAMYGVLAFATISMALKVPRMADPRAQQIAVFIWGGVILGMYSFLLSVFRIKNGGYPFFLPPF</sequence>
<evidence type="ECO:0000256" key="6">
    <source>
        <dbReference type="ARBA" id="ARBA00022824"/>
    </source>
</evidence>
<dbReference type="AlphaFoldDB" id="A0AAV9PBP5"/>
<evidence type="ECO:0000256" key="2">
    <source>
        <dbReference type="ARBA" id="ARBA00004477"/>
    </source>
</evidence>
<dbReference type="Proteomes" id="UP001337655">
    <property type="component" value="Unassembled WGS sequence"/>
</dbReference>
<dbReference type="GO" id="GO:0018279">
    <property type="term" value="P:protein N-linked glycosylation via asparagine"/>
    <property type="evidence" value="ECO:0007669"/>
    <property type="project" value="TreeGrafter"/>
</dbReference>
<dbReference type="PANTHER" id="PTHR12692">
    <property type="entry name" value="DOLICHYL-DIPHOSPHOOLIGOSACCHARIDE--PROTEIN GLYCOSYLTRANSFERASE-RELATED"/>
    <property type="match status" value="1"/>
</dbReference>
<evidence type="ECO:0000256" key="7">
    <source>
        <dbReference type="ARBA" id="ARBA00022989"/>
    </source>
</evidence>
<evidence type="ECO:0000313" key="11">
    <source>
        <dbReference type="EMBL" id="KAK5169082.1"/>
    </source>
</evidence>
<keyword evidence="12" id="KW-1185">Reference proteome</keyword>
<comment type="subcellular location">
    <subcellularLocation>
        <location evidence="2">Endoplasmic reticulum membrane</location>
        <topology evidence="2">Multi-pass membrane protein</topology>
    </subcellularLocation>
</comment>
<keyword evidence="8 9" id="KW-0472">Membrane</keyword>
<dbReference type="Gene3D" id="3.40.30.10">
    <property type="entry name" value="Glutaredoxin"/>
    <property type="match status" value="1"/>
</dbReference>
<dbReference type="GO" id="GO:0016740">
    <property type="term" value="F:transferase activity"/>
    <property type="evidence" value="ECO:0007669"/>
    <property type="project" value="UniProtKB-KW"/>
</dbReference>
<gene>
    <name evidence="11" type="primary">OST3</name>
    <name evidence="11" type="ORF">LTR77_006391</name>
</gene>
<evidence type="ECO:0000256" key="3">
    <source>
        <dbReference type="ARBA" id="ARBA00009561"/>
    </source>
</evidence>
<evidence type="ECO:0000313" key="12">
    <source>
        <dbReference type="Proteomes" id="UP001337655"/>
    </source>
</evidence>
<dbReference type="GeneID" id="89927731"/>
<keyword evidence="6" id="KW-0256">Endoplasmic reticulum</keyword>
<feature type="transmembrane region" description="Helical" evidence="9">
    <location>
        <begin position="231"/>
        <end position="249"/>
    </location>
</feature>
<keyword evidence="5 10" id="KW-0732">Signal</keyword>
<comment type="function">
    <text evidence="1">Subunit of the oligosaccharyl transferase (OST) complex that catalyzes the initial transfer of a defined glycan (Glc(3)Man(9)GlcNAc(2) in eukaryotes) from the lipid carrier dolichol-pyrophosphate to an asparagine residue within an Asn-X-Ser/Thr consensus motif in nascent polypeptide chains, the first step in protein N-glycosylation. N-glycosylation occurs cotranslationally and the complex associates with the Sec61 complex at the channel-forming translocon complex that mediates protein translocation across the endoplasmic reticulum (ER). All subunits are required for a maximal enzyme activity.</text>
</comment>
<keyword evidence="4 9" id="KW-0812">Transmembrane</keyword>
<dbReference type="GO" id="GO:0008250">
    <property type="term" value="C:oligosaccharyltransferase complex"/>
    <property type="evidence" value="ECO:0007669"/>
    <property type="project" value="TreeGrafter"/>
</dbReference>
<evidence type="ECO:0000256" key="10">
    <source>
        <dbReference type="SAM" id="SignalP"/>
    </source>
</evidence>
<organism evidence="11 12">
    <name type="scientific">Saxophila tyrrhenica</name>
    <dbReference type="NCBI Taxonomy" id="1690608"/>
    <lineage>
        <taxon>Eukaryota</taxon>
        <taxon>Fungi</taxon>
        <taxon>Dikarya</taxon>
        <taxon>Ascomycota</taxon>
        <taxon>Pezizomycotina</taxon>
        <taxon>Dothideomycetes</taxon>
        <taxon>Dothideomycetidae</taxon>
        <taxon>Mycosphaerellales</taxon>
        <taxon>Extremaceae</taxon>
        <taxon>Saxophila</taxon>
    </lineage>
</organism>
<reference evidence="11 12" key="1">
    <citation type="submission" date="2023-08" db="EMBL/GenBank/DDBJ databases">
        <title>Black Yeasts Isolated from many extreme environments.</title>
        <authorList>
            <person name="Coleine C."/>
            <person name="Stajich J.E."/>
            <person name="Selbmann L."/>
        </authorList>
    </citation>
    <scope>NUCLEOTIDE SEQUENCE [LARGE SCALE GENOMIC DNA]</scope>
    <source>
        <strain evidence="11 12">CCFEE 5935</strain>
    </source>
</reference>
<feature type="transmembrane region" description="Helical" evidence="9">
    <location>
        <begin position="198"/>
        <end position="219"/>
    </location>
</feature>
<keyword evidence="11" id="KW-0808">Transferase</keyword>
<evidence type="ECO:0000256" key="8">
    <source>
        <dbReference type="ARBA" id="ARBA00023136"/>
    </source>
</evidence>
<evidence type="ECO:0000256" key="1">
    <source>
        <dbReference type="ARBA" id="ARBA00002791"/>
    </source>
</evidence>
<dbReference type="PANTHER" id="PTHR12692:SF0">
    <property type="entry name" value="GH11935P"/>
    <property type="match status" value="1"/>
</dbReference>
<evidence type="ECO:0000256" key="9">
    <source>
        <dbReference type="SAM" id="Phobius"/>
    </source>
</evidence>
<comment type="similarity">
    <text evidence="3">Belongs to the OST3/OST6 family.</text>
</comment>
<comment type="caution">
    <text evidence="11">The sequence shown here is derived from an EMBL/GenBank/DDBJ whole genome shotgun (WGS) entry which is preliminary data.</text>
</comment>
<protein>
    <submittedName>
        <fullName evidence="11">Oligosaccharyl transferase subunit ost3/OST6</fullName>
    </submittedName>
</protein>
<name>A0AAV9PBP5_9PEZI</name>
<feature type="transmembrane region" description="Helical" evidence="9">
    <location>
        <begin position="314"/>
        <end position="335"/>
    </location>
</feature>
<evidence type="ECO:0000256" key="5">
    <source>
        <dbReference type="ARBA" id="ARBA00022729"/>
    </source>
</evidence>
<dbReference type="Pfam" id="PF04756">
    <property type="entry name" value="OST3_OST6"/>
    <property type="match status" value="2"/>
</dbReference>
<accession>A0AAV9PBP5</accession>
<feature type="signal peptide" evidence="10">
    <location>
        <begin position="1"/>
        <end position="18"/>
    </location>
</feature>
<dbReference type="EMBL" id="JAVRRT010000009">
    <property type="protein sequence ID" value="KAK5169082.1"/>
    <property type="molecule type" value="Genomic_DNA"/>
</dbReference>
<dbReference type="RefSeq" id="XP_064658548.1">
    <property type="nucleotide sequence ID" value="XM_064803633.1"/>
</dbReference>
<keyword evidence="7 9" id="KW-1133">Transmembrane helix</keyword>
<proteinExistence type="inferred from homology"/>
<evidence type="ECO:0000256" key="4">
    <source>
        <dbReference type="ARBA" id="ARBA00022692"/>
    </source>
</evidence>
<dbReference type="InterPro" id="IPR021149">
    <property type="entry name" value="OligosaccharylTrfase_OST3/OST6"/>
</dbReference>